<feature type="transmembrane region" description="Helical" evidence="5">
    <location>
        <begin position="205"/>
        <end position="224"/>
    </location>
</feature>
<evidence type="ECO:0000256" key="1">
    <source>
        <dbReference type="ARBA" id="ARBA00004141"/>
    </source>
</evidence>
<evidence type="ECO:0000313" key="6">
    <source>
        <dbReference type="EMBL" id="CAE0680866.1"/>
    </source>
</evidence>
<dbReference type="InterPro" id="IPR037185">
    <property type="entry name" value="EmrE-like"/>
</dbReference>
<evidence type="ECO:0000256" key="3">
    <source>
        <dbReference type="ARBA" id="ARBA00022989"/>
    </source>
</evidence>
<feature type="transmembrane region" description="Helical" evidence="5">
    <location>
        <begin position="257"/>
        <end position="275"/>
    </location>
</feature>
<protein>
    <recommendedName>
        <fullName evidence="7">Sugar phosphate transporter domain-containing protein</fullName>
    </recommendedName>
</protein>
<keyword evidence="2 5" id="KW-0812">Transmembrane</keyword>
<dbReference type="GO" id="GO:0000139">
    <property type="term" value="C:Golgi membrane"/>
    <property type="evidence" value="ECO:0007669"/>
    <property type="project" value="InterPro"/>
</dbReference>
<feature type="transmembrane region" description="Helical" evidence="5">
    <location>
        <begin position="102"/>
        <end position="122"/>
    </location>
</feature>
<evidence type="ECO:0008006" key="7">
    <source>
        <dbReference type="Google" id="ProtNLM"/>
    </source>
</evidence>
<reference evidence="6" key="1">
    <citation type="submission" date="2021-01" db="EMBL/GenBank/DDBJ databases">
        <authorList>
            <person name="Corre E."/>
            <person name="Pelletier E."/>
            <person name="Niang G."/>
            <person name="Scheremetjew M."/>
            <person name="Finn R."/>
            <person name="Kale V."/>
            <person name="Holt S."/>
            <person name="Cochrane G."/>
            <person name="Meng A."/>
            <person name="Brown T."/>
            <person name="Cohen L."/>
        </authorList>
    </citation>
    <scope>NUCLEOTIDE SEQUENCE</scope>
    <source>
        <strain evidence="6">CCCM811</strain>
    </source>
</reference>
<organism evidence="6">
    <name type="scientific">Lotharella globosa</name>
    <dbReference type="NCBI Taxonomy" id="91324"/>
    <lineage>
        <taxon>Eukaryota</taxon>
        <taxon>Sar</taxon>
        <taxon>Rhizaria</taxon>
        <taxon>Cercozoa</taxon>
        <taxon>Chlorarachniophyceae</taxon>
        <taxon>Lotharella</taxon>
    </lineage>
</organism>
<comment type="subcellular location">
    <subcellularLocation>
        <location evidence="1">Membrane</location>
        <topology evidence="1">Multi-pass membrane protein</topology>
    </subcellularLocation>
</comment>
<dbReference type="EMBL" id="HBIV01046772">
    <property type="protein sequence ID" value="CAE0680866.1"/>
    <property type="molecule type" value="Transcribed_RNA"/>
</dbReference>
<evidence type="ECO:0000256" key="4">
    <source>
        <dbReference type="ARBA" id="ARBA00023136"/>
    </source>
</evidence>
<feature type="transmembrane region" description="Helical" evidence="5">
    <location>
        <begin position="72"/>
        <end position="95"/>
    </location>
</feature>
<feature type="transmembrane region" description="Helical" evidence="5">
    <location>
        <begin position="167"/>
        <end position="185"/>
    </location>
</feature>
<proteinExistence type="predicted"/>
<dbReference type="Pfam" id="PF04142">
    <property type="entry name" value="Nuc_sug_transp"/>
    <property type="match status" value="1"/>
</dbReference>
<keyword evidence="3 5" id="KW-1133">Transmembrane helix</keyword>
<feature type="transmembrane region" description="Helical" evidence="5">
    <location>
        <begin position="231"/>
        <end position="251"/>
    </location>
</feature>
<dbReference type="InterPro" id="IPR007271">
    <property type="entry name" value="Nuc_sug_transpt"/>
</dbReference>
<dbReference type="SUPFAM" id="SSF103481">
    <property type="entry name" value="Multidrug resistance efflux transporter EmrE"/>
    <property type="match status" value="1"/>
</dbReference>
<sequence length="331" mass="36112">MLNCIESDHADEYNTASAIAVTEAIKLGMSGGLWWRDSERIAPPTTLFFTYTILAFAYAVNNQLAMYLLTNMGTGMLSLGKSMAPMLTALVMWSLFEDERFVQLQGICFILLTMGLICLFAPDQKTGVVAPLAMGWLILSVFVSAITSVINCRVLQRGACSLHMQNMLLYSQGFIFNLALYMSGLNATGMSMEHQGFFDGYDNFFVVWVLISQSFMGLVISAVYKYGDAIVKCLAAAVQSAILLVFDAMLFGYSFNIQSIMGAGIVIATTYTYFAEALPQLQKVKAAEKAQVEKGAVMKQSAATRILRAGTAVSVGTALFGISVYVLTFYV</sequence>
<evidence type="ECO:0000256" key="5">
    <source>
        <dbReference type="SAM" id="Phobius"/>
    </source>
</evidence>
<keyword evidence="4 5" id="KW-0472">Membrane</keyword>
<name>A0A7S4DZM3_9EUKA</name>
<feature type="transmembrane region" description="Helical" evidence="5">
    <location>
        <begin position="134"/>
        <end position="155"/>
    </location>
</feature>
<feature type="transmembrane region" description="Helical" evidence="5">
    <location>
        <begin position="41"/>
        <end position="60"/>
    </location>
</feature>
<dbReference type="AlphaFoldDB" id="A0A7S4DZM3"/>
<evidence type="ECO:0000256" key="2">
    <source>
        <dbReference type="ARBA" id="ARBA00022692"/>
    </source>
</evidence>
<dbReference type="GO" id="GO:0015165">
    <property type="term" value="F:pyrimidine nucleotide-sugar transmembrane transporter activity"/>
    <property type="evidence" value="ECO:0007669"/>
    <property type="project" value="InterPro"/>
</dbReference>
<accession>A0A7S4DZM3</accession>
<dbReference type="PANTHER" id="PTHR10231">
    <property type="entry name" value="NUCLEOTIDE-SUGAR TRANSMEMBRANE TRANSPORTER"/>
    <property type="match status" value="1"/>
</dbReference>
<feature type="transmembrane region" description="Helical" evidence="5">
    <location>
        <begin position="306"/>
        <end position="330"/>
    </location>
</feature>
<gene>
    <name evidence="6" type="ORF">LGLO00237_LOCUS32653</name>
</gene>